<gene>
    <name evidence="2" type="ORF">COW36_02905</name>
</gene>
<dbReference type="EMBL" id="PFFQ01000006">
    <property type="protein sequence ID" value="PIW19077.1"/>
    <property type="molecule type" value="Genomic_DNA"/>
</dbReference>
<dbReference type="InterPro" id="IPR029044">
    <property type="entry name" value="Nucleotide-diphossugar_trans"/>
</dbReference>
<comment type="caution">
    <text evidence="2">The sequence shown here is derived from an EMBL/GenBank/DDBJ whole genome shotgun (WGS) entry which is preliminary data.</text>
</comment>
<evidence type="ECO:0000313" key="3">
    <source>
        <dbReference type="Proteomes" id="UP000231019"/>
    </source>
</evidence>
<evidence type="ECO:0000259" key="1">
    <source>
        <dbReference type="Pfam" id="PF00535"/>
    </source>
</evidence>
<dbReference type="Pfam" id="PF00535">
    <property type="entry name" value="Glycos_transf_2"/>
    <property type="match status" value="1"/>
</dbReference>
<evidence type="ECO:0000313" key="2">
    <source>
        <dbReference type="EMBL" id="PIW19077.1"/>
    </source>
</evidence>
<dbReference type="CDD" id="cd00761">
    <property type="entry name" value="Glyco_tranf_GTA_type"/>
    <property type="match status" value="1"/>
</dbReference>
<dbReference type="Proteomes" id="UP000231019">
    <property type="component" value="Unassembled WGS sequence"/>
</dbReference>
<dbReference type="Gene3D" id="3.90.550.10">
    <property type="entry name" value="Spore Coat Polysaccharide Biosynthesis Protein SpsA, Chain A"/>
    <property type="match status" value="1"/>
</dbReference>
<dbReference type="PANTHER" id="PTHR22916">
    <property type="entry name" value="GLYCOSYLTRANSFERASE"/>
    <property type="match status" value="1"/>
</dbReference>
<organism evidence="2 3">
    <name type="scientific">bacterium (Candidatus Blackallbacteria) CG17_big_fil_post_rev_8_21_14_2_50_48_46</name>
    <dbReference type="NCBI Taxonomy" id="2014261"/>
    <lineage>
        <taxon>Bacteria</taxon>
        <taxon>Candidatus Blackallbacteria</taxon>
    </lineage>
</organism>
<proteinExistence type="predicted"/>
<dbReference type="SUPFAM" id="SSF53448">
    <property type="entry name" value="Nucleotide-diphospho-sugar transferases"/>
    <property type="match status" value="1"/>
</dbReference>
<sequence length="582" mass="65593">MESMPKQALVLELNTSPQLGLAAFQFAAAQGFEKLAVYALNAGPSACKRLQIELERLRYLSEFTGEFELCPLPDTLAQAFSPDMTILLLPQSLSVDAQNSELLDLYFSEPMSQLMVGLEAAGVALAEAELEALCRLSETQKVPDAGFFLAEHRRLLQTWSALSLAEAEAEVSQGFGTKLCDINALALWQDGLLAESRELLDALILRAAHDPQDWVAQIALLLYRRRMQNLPLEKAPDWVQALYAELVPGNRLLTLLPPLQDFRVTVVLPTYSRLELLKKAVATVQAQTSADWLLLIGNDASKDETPTYLDQLAQTDSRIQVIHNAQNQGFAGTMQILLAHAQTELVVNYADDQFMQPDLVATTQAFFKAHPWICAAGGGLQISRPDGTGALQHGPYYGQAQIAEAQRELQRHGMICPLGPTWVYRKQCLAEIAAEDTWFCPEGKGYALWDYLISARLMARYEMGYLPEVVMKMFYAEDTMSAQRDNTYDLFHLLQGLLRDYSELFEHPFPLPLAEYYVHFRQLEMLEQFKQKILSADSHEALNRQAERQLKTWHLWHDVKAAIETFCAQDSEVLINMQMPYR</sequence>
<reference evidence="2 3" key="1">
    <citation type="submission" date="2017-09" db="EMBL/GenBank/DDBJ databases">
        <title>Depth-based differentiation of microbial function through sediment-hosted aquifers and enrichment of novel symbionts in the deep terrestrial subsurface.</title>
        <authorList>
            <person name="Probst A.J."/>
            <person name="Ladd B."/>
            <person name="Jarett J.K."/>
            <person name="Geller-Mcgrath D.E."/>
            <person name="Sieber C.M."/>
            <person name="Emerson J.B."/>
            <person name="Anantharaman K."/>
            <person name="Thomas B.C."/>
            <person name="Malmstrom R."/>
            <person name="Stieglmeier M."/>
            <person name="Klingl A."/>
            <person name="Woyke T."/>
            <person name="Ryan C.M."/>
            <person name="Banfield J.F."/>
        </authorList>
    </citation>
    <scope>NUCLEOTIDE SEQUENCE [LARGE SCALE GENOMIC DNA]</scope>
    <source>
        <strain evidence="2">CG17_big_fil_post_rev_8_21_14_2_50_48_46</strain>
    </source>
</reference>
<protein>
    <recommendedName>
        <fullName evidence="1">Glycosyltransferase 2-like domain-containing protein</fullName>
    </recommendedName>
</protein>
<name>A0A2M7GAX9_9BACT</name>
<dbReference type="InterPro" id="IPR001173">
    <property type="entry name" value="Glyco_trans_2-like"/>
</dbReference>
<dbReference type="AlphaFoldDB" id="A0A2M7GAX9"/>
<feature type="domain" description="Glycosyltransferase 2-like" evidence="1">
    <location>
        <begin position="265"/>
        <end position="428"/>
    </location>
</feature>
<accession>A0A2M7GAX9</accession>